<keyword evidence="4" id="KW-1015">Disulfide bond</keyword>
<dbReference type="GeneTree" id="ENSGT00940000177007"/>
<sequence>MFTITSLRSSAIINQLTSKQGSRLLLLCCGDLIPDKMWRLGFVLLLWLPGALHAQPCPAPGLHGGYVVPEQETYPHGSTLSYACDKGHKPAVEGWWATSTCRNGKWSHEPRCVDDKACLLPAIPNADHSDSSHSWYEEGSTLTVTCNEGYEPADATVRCVDAAWSSAPVCQSKSVDVFISGCDQSWRCSAQRKLSPGPAACPGRTAPEGPASDRASRGCTSPGRPGPCGRAPIVRNGVLMRSERNSLTYECQSYYKRVGPDTVVCYGDGMWSEVPTCIAAFCSVITDALPHLYPAGVKLLEEGSNEKMLCKPHPDWWTNHYSLVHCINGQVRYSKCKFSFLYGRKGDKIQPAE</sequence>
<organism evidence="8">
    <name type="scientific">Stegastes partitus</name>
    <name type="common">bicolor damselfish</name>
    <dbReference type="NCBI Taxonomy" id="144197"/>
    <lineage>
        <taxon>Eukaryota</taxon>
        <taxon>Metazoa</taxon>
        <taxon>Chordata</taxon>
        <taxon>Craniata</taxon>
        <taxon>Vertebrata</taxon>
        <taxon>Euteleostomi</taxon>
        <taxon>Actinopterygii</taxon>
        <taxon>Neopterygii</taxon>
        <taxon>Teleostei</taxon>
        <taxon>Neoteleostei</taxon>
        <taxon>Acanthomorphata</taxon>
        <taxon>Ovalentaria</taxon>
        <taxon>Pomacentridae</taxon>
        <taxon>Stegastes</taxon>
    </lineage>
</organism>
<evidence type="ECO:0000256" key="6">
    <source>
        <dbReference type="SAM" id="MobiDB-lite"/>
    </source>
</evidence>
<dbReference type="AlphaFoldDB" id="A0A3B4Z591"/>
<name>A0A3B4Z591_9TELE</name>
<dbReference type="STRING" id="144197.ENSSPAP00000003903"/>
<accession>A0A3B4Z591</accession>
<dbReference type="Ensembl" id="ENSSPAT00000003986.1">
    <property type="protein sequence ID" value="ENSSPAP00000003903.1"/>
    <property type="gene ID" value="ENSSPAG00000003013.1"/>
</dbReference>
<dbReference type="PROSITE" id="PS50923">
    <property type="entry name" value="SUSHI"/>
    <property type="match status" value="3"/>
</dbReference>
<proteinExistence type="predicted"/>
<evidence type="ECO:0000259" key="7">
    <source>
        <dbReference type="PROSITE" id="PS50923"/>
    </source>
</evidence>
<feature type="domain" description="Sushi" evidence="7">
    <location>
        <begin position="217"/>
        <end position="279"/>
    </location>
</feature>
<evidence type="ECO:0000256" key="3">
    <source>
        <dbReference type="ARBA" id="ARBA00022729"/>
    </source>
</evidence>
<keyword evidence="2 5" id="KW-0768">Sushi</keyword>
<evidence type="ECO:0000313" key="8">
    <source>
        <dbReference type="Ensembl" id="ENSSPAP00000003903.1"/>
    </source>
</evidence>
<protein>
    <recommendedName>
        <fullName evidence="7">Sushi domain-containing protein</fullName>
    </recommendedName>
</protein>
<keyword evidence="3" id="KW-0732">Signal</keyword>
<evidence type="ECO:0000256" key="2">
    <source>
        <dbReference type="ARBA" id="ARBA00022659"/>
    </source>
</evidence>
<feature type="region of interest" description="Disordered" evidence="6">
    <location>
        <begin position="194"/>
        <end position="227"/>
    </location>
</feature>
<dbReference type="Gene3D" id="2.10.70.10">
    <property type="entry name" value="Complement Module, domain 1"/>
    <property type="match status" value="3"/>
</dbReference>
<comment type="subcellular location">
    <subcellularLocation>
        <location evidence="1">Virion</location>
    </subcellularLocation>
</comment>
<dbReference type="PANTHER" id="PTHR45785:SF2">
    <property type="entry name" value="COMPLEMENT FACTOR H-RELATED"/>
    <property type="match status" value="1"/>
</dbReference>
<dbReference type="InterPro" id="IPR051503">
    <property type="entry name" value="ComplSys_Reg/VirEntry_Med"/>
</dbReference>
<dbReference type="Pfam" id="PF00084">
    <property type="entry name" value="Sushi"/>
    <property type="match status" value="3"/>
</dbReference>
<feature type="domain" description="Sushi" evidence="7">
    <location>
        <begin position="55"/>
        <end position="114"/>
    </location>
</feature>
<dbReference type="PANTHER" id="PTHR45785">
    <property type="entry name" value="COMPLEMENT FACTOR H-RELATED"/>
    <property type="match status" value="1"/>
</dbReference>
<dbReference type="SMART" id="SM00032">
    <property type="entry name" value="CCP"/>
    <property type="match status" value="3"/>
</dbReference>
<dbReference type="InterPro" id="IPR000436">
    <property type="entry name" value="Sushi_SCR_CCP_dom"/>
</dbReference>
<comment type="caution">
    <text evidence="5">Lacks conserved residue(s) required for the propagation of feature annotation.</text>
</comment>
<evidence type="ECO:0000256" key="4">
    <source>
        <dbReference type="ARBA" id="ARBA00023157"/>
    </source>
</evidence>
<feature type="domain" description="Sushi" evidence="7">
    <location>
        <begin position="116"/>
        <end position="172"/>
    </location>
</feature>
<evidence type="ECO:0000256" key="5">
    <source>
        <dbReference type="PROSITE-ProRule" id="PRU00302"/>
    </source>
</evidence>
<reference evidence="8" key="1">
    <citation type="submission" date="2023-09" db="UniProtKB">
        <authorList>
            <consortium name="Ensembl"/>
        </authorList>
    </citation>
    <scope>IDENTIFICATION</scope>
</reference>
<dbReference type="InterPro" id="IPR035976">
    <property type="entry name" value="Sushi/SCR/CCP_sf"/>
</dbReference>
<evidence type="ECO:0000256" key="1">
    <source>
        <dbReference type="ARBA" id="ARBA00004328"/>
    </source>
</evidence>
<dbReference type="CDD" id="cd00033">
    <property type="entry name" value="CCP"/>
    <property type="match status" value="2"/>
</dbReference>
<dbReference type="SUPFAM" id="SSF57535">
    <property type="entry name" value="Complement control module/SCR domain"/>
    <property type="match status" value="3"/>
</dbReference>